<dbReference type="Proteomes" id="UP000037069">
    <property type="component" value="Unassembled WGS sequence"/>
</dbReference>
<comment type="caution">
    <text evidence="3">The sequence shown here is derived from an EMBL/GenBank/DDBJ whole genome shotgun (WGS) entry which is preliminary data.</text>
</comment>
<dbReference type="InterPro" id="IPR032134">
    <property type="entry name" value="DUF4816"/>
</dbReference>
<reference evidence="3 4" key="1">
    <citation type="journal article" date="2015" name="Nat. Commun.">
        <title>Lucilia cuprina genome unlocks parasitic fly biology to underpin future interventions.</title>
        <authorList>
            <person name="Anstead C.A."/>
            <person name="Korhonen P.K."/>
            <person name="Young N.D."/>
            <person name="Hall R.S."/>
            <person name="Jex A.R."/>
            <person name="Murali S.C."/>
            <person name="Hughes D.S."/>
            <person name="Lee S.F."/>
            <person name="Perry T."/>
            <person name="Stroehlein A.J."/>
            <person name="Ansell B.R."/>
            <person name="Breugelmans B."/>
            <person name="Hofmann A."/>
            <person name="Qu J."/>
            <person name="Dugan S."/>
            <person name="Lee S.L."/>
            <person name="Chao H."/>
            <person name="Dinh H."/>
            <person name="Han Y."/>
            <person name="Doddapaneni H.V."/>
            <person name="Worley K.C."/>
            <person name="Muzny D.M."/>
            <person name="Ioannidis P."/>
            <person name="Waterhouse R.M."/>
            <person name="Zdobnov E.M."/>
            <person name="James P.J."/>
            <person name="Bagnall N.H."/>
            <person name="Kotze A.C."/>
            <person name="Gibbs R.A."/>
            <person name="Richards S."/>
            <person name="Batterham P."/>
            <person name="Gasser R.B."/>
        </authorList>
    </citation>
    <scope>NUCLEOTIDE SEQUENCE [LARGE SCALE GENOMIC DNA]</scope>
    <source>
        <strain evidence="3 4">LS</strain>
        <tissue evidence="3">Full body</tissue>
    </source>
</reference>
<dbReference type="Pfam" id="PF16086">
    <property type="entry name" value="DUF4816"/>
    <property type="match status" value="1"/>
</dbReference>
<name>A0A0L0CF13_LUCCU</name>
<dbReference type="AlphaFoldDB" id="A0A0L0CF13"/>
<dbReference type="OMA" id="EIKEWIP"/>
<keyword evidence="2" id="KW-0732">Signal</keyword>
<dbReference type="EMBL" id="JRES01000487">
    <property type="protein sequence ID" value="KNC30831.1"/>
    <property type="molecule type" value="Genomic_DNA"/>
</dbReference>
<evidence type="ECO:0000256" key="1">
    <source>
        <dbReference type="SAM" id="MobiDB-lite"/>
    </source>
</evidence>
<keyword evidence="4" id="KW-1185">Reference proteome</keyword>
<feature type="region of interest" description="Disordered" evidence="1">
    <location>
        <begin position="86"/>
        <end position="105"/>
    </location>
</feature>
<accession>A0A0L0CF13</accession>
<evidence type="ECO:0000313" key="3">
    <source>
        <dbReference type="EMBL" id="KNC30831.1"/>
    </source>
</evidence>
<gene>
    <name evidence="3" type="ORF">FF38_01608</name>
</gene>
<dbReference type="OrthoDB" id="6743392at2759"/>
<protein>
    <submittedName>
        <fullName evidence="3">Uncharacterized protein</fullName>
    </submittedName>
</protein>
<organism evidence="3 4">
    <name type="scientific">Lucilia cuprina</name>
    <name type="common">Green bottle fly</name>
    <name type="synonym">Australian sheep blowfly</name>
    <dbReference type="NCBI Taxonomy" id="7375"/>
    <lineage>
        <taxon>Eukaryota</taxon>
        <taxon>Metazoa</taxon>
        <taxon>Ecdysozoa</taxon>
        <taxon>Arthropoda</taxon>
        <taxon>Hexapoda</taxon>
        <taxon>Insecta</taxon>
        <taxon>Pterygota</taxon>
        <taxon>Neoptera</taxon>
        <taxon>Endopterygota</taxon>
        <taxon>Diptera</taxon>
        <taxon>Brachycera</taxon>
        <taxon>Muscomorpha</taxon>
        <taxon>Oestroidea</taxon>
        <taxon>Calliphoridae</taxon>
        <taxon>Luciliinae</taxon>
        <taxon>Lucilia</taxon>
    </lineage>
</organism>
<sequence length="105" mass="12406">MKIHICLLVLIIGICFTSLTKAYTTSHTEIVKHTDSLDPSKDGFWSEKKSWKSRWVKYWKPKTIYVPIWKKVWSPIIQKEWVPLPNSPPGWTKSSSNTKFSEYKY</sequence>
<feature type="chain" id="PRO_5005536289" evidence="2">
    <location>
        <begin position="23"/>
        <end position="105"/>
    </location>
</feature>
<evidence type="ECO:0000256" key="2">
    <source>
        <dbReference type="SAM" id="SignalP"/>
    </source>
</evidence>
<evidence type="ECO:0000313" key="4">
    <source>
        <dbReference type="Proteomes" id="UP000037069"/>
    </source>
</evidence>
<proteinExistence type="predicted"/>
<feature type="compositionally biased region" description="Polar residues" evidence="1">
    <location>
        <begin position="92"/>
        <end position="105"/>
    </location>
</feature>
<feature type="signal peptide" evidence="2">
    <location>
        <begin position="1"/>
        <end position="22"/>
    </location>
</feature>